<dbReference type="GO" id="GO:0009432">
    <property type="term" value="P:SOS response"/>
    <property type="evidence" value="ECO:0007669"/>
    <property type="project" value="UniProtKB-UniRule"/>
</dbReference>
<dbReference type="Gene3D" id="3.40.1440.10">
    <property type="entry name" value="GIY-YIG endonuclease"/>
    <property type="match status" value="1"/>
</dbReference>
<evidence type="ECO:0000256" key="3">
    <source>
        <dbReference type="ARBA" id="ARBA00022769"/>
    </source>
</evidence>
<dbReference type="Pfam" id="PF01541">
    <property type="entry name" value="GIY-YIG"/>
    <property type="match status" value="1"/>
</dbReference>
<dbReference type="NCBIfam" id="TIGR00194">
    <property type="entry name" value="uvrC"/>
    <property type="match status" value="1"/>
</dbReference>
<dbReference type="PROSITE" id="PS50164">
    <property type="entry name" value="GIY_YIG"/>
    <property type="match status" value="1"/>
</dbReference>
<evidence type="ECO:0000313" key="11">
    <source>
        <dbReference type="EMBL" id="EEG29961.1"/>
    </source>
</evidence>
<keyword evidence="12" id="KW-1185">Reference proteome</keyword>
<feature type="domain" description="UVR" evidence="8">
    <location>
        <begin position="206"/>
        <end position="241"/>
    </location>
</feature>
<accession>C0EEY9</accession>
<proteinExistence type="inferred from homology"/>
<dbReference type="InterPro" id="IPR001943">
    <property type="entry name" value="UVR_dom"/>
</dbReference>
<reference evidence="11 12" key="1">
    <citation type="submission" date="2009-01" db="EMBL/GenBank/DDBJ databases">
        <authorList>
            <person name="Fulton L."/>
            <person name="Clifton S."/>
            <person name="Fulton B."/>
            <person name="Xu J."/>
            <person name="Minx P."/>
            <person name="Pepin K.H."/>
            <person name="Johnson M."/>
            <person name="Bhonagiri V."/>
            <person name="Nash W.E."/>
            <person name="Mardis E.R."/>
            <person name="Wilson R.K."/>
        </authorList>
    </citation>
    <scope>NUCLEOTIDE SEQUENCE [LARGE SCALE GENOMIC DNA]</scope>
    <source>
        <strain evidence="11 12">DSM 5476</strain>
    </source>
</reference>
<feature type="domain" description="GIY-YIG" evidence="9">
    <location>
        <begin position="16"/>
        <end position="95"/>
    </location>
</feature>
<organism evidence="11 12">
    <name type="scientific">[Clostridium] methylpentosum DSM 5476</name>
    <dbReference type="NCBI Taxonomy" id="537013"/>
    <lineage>
        <taxon>Bacteria</taxon>
        <taxon>Bacillati</taxon>
        <taxon>Bacillota</taxon>
        <taxon>Clostridia</taxon>
        <taxon>Eubacteriales</taxon>
        <taxon>Oscillospiraceae</taxon>
        <taxon>Oscillospiraceae incertae sedis</taxon>
    </lineage>
</organism>
<dbReference type="Pfam" id="PF08459">
    <property type="entry name" value="UvrC_RNaseH_dom"/>
    <property type="match status" value="1"/>
</dbReference>
<dbReference type="InterPro" id="IPR038476">
    <property type="entry name" value="UvrC_RNase_H_dom_sf"/>
</dbReference>
<keyword evidence="5 7" id="KW-0234">DNA repair</keyword>
<comment type="function">
    <text evidence="7">The UvrABC repair system catalyzes the recognition and processing of DNA lesions. UvrC both incises the 5' and 3' sides of the lesion. The N-terminal half is responsible for the 3' incision and the C-terminal half is responsible for the 5' incision.</text>
</comment>
<evidence type="ECO:0000256" key="7">
    <source>
        <dbReference type="HAMAP-Rule" id="MF_00203"/>
    </source>
</evidence>
<evidence type="ECO:0000256" key="6">
    <source>
        <dbReference type="ARBA" id="ARBA00023236"/>
    </source>
</evidence>
<comment type="similarity">
    <text evidence="7">Belongs to the UvrC family.</text>
</comment>
<dbReference type="GO" id="GO:0003677">
    <property type="term" value="F:DNA binding"/>
    <property type="evidence" value="ECO:0007669"/>
    <property type="project" value="UniProtKB-UniRule"/>
</dbReference>
<gene>
    <name evidence="7 11" type="primary">uvrC</name>
    <name evidence="11" type="ORF">CLOSTMETH_02428</name>
</gene>
<dbReference type="PANTHER" id="PTHR30562:SF1">
    <property type="entry name" value="UVRABC SYSTEM PROTEIN C"/>
    <property type="match status" value="1"/>
</dbReference>
<name>C0EEY9_9FIRM</name>
<dbReference type="HOGENOM" id="CLU_014841_3_2_9"/>
<dbReference type="HAMAP" id="MF_00203">
    <property type="entry name" value="UvrC"/>
    <property type="match status" value="1"/>
</dbReference>
<protein>
    <recommendedName>
        <fullName evidence="7">UvrABC system protein C</fullName>
        <shortName evidence="7">Protein UvrC</shortName>
    </recommendedName>
    <alternativeName>
        <fullName evidence="7">Excinuclease ABC subunit C</fullName>
    </alternativeName>
</protein>
<sequence length="609" mass="69483">MDRMERLREKARNLTDMPGVYLMKDNTGEVIYVGKAKVLKNRVSSYFRNNSSHNEKVRKMVSNVEDFDFIVTNSEFEALVLECSLIKQYNPKYNILLKDDKGYHYIKVSDDIFPRITAEKQKVGSGIFVGPYTSSFAVRQAVDEANRVFMLPTCNRKFNGRKLRNSRPCLNYYIKQCMGACTGKISRDDYNDLIKQAMDYIKGGSTQSVEQLTRQMEEAADRLDFEKAMELRNRIKAIQKVAESQKIILDEHKNLDVIAMAQNGLVVCFVILKFREGRLVDKVDYTIKEVYDPIEVRSDFLARYYSTTQDIPKVVEIDEQGLDTALLSEYLTKLAGHKVTLFAPQRGEGKRLIQMAMNNAAEQLSYKVKRTGREVAALDELTRLLGLSRTPEYIEAYDISNLGDSGIVGGMVVFENGTPKKSAYKKFAIKSTDTRDDYASMREMLSRRLSRYKEEQETGEGFGRLPDLILLDGGKGHVAAVGEVIDSFGLEIPYFGMVKDDRHRTRAIARQGGEIAISTFKSAFSLVTRIQDEVHRYTISYQRKVHKKTTFELELTKIKGIGEKKALALFRHFKTKTAFRQADVDEIAKVGKITTEKAKEIQQFMNNIS</sequence>
<dbReference type="GO" id="GO:0006289">
    <property type="term" value="P:nucleotide-excision repair"/>
    <property type="evidence" value="ECO:0007669"/>
    <property type="project" value="UniProtKB-UniRule"/>
</dbReference>
<reference evidence="11 12" key="2">
    <citation type="submission" date="2009-02" db="EMBL/GenBank/DDBJ databases">
        <title>Draft genome sequence of Clostridium methylpentosum (DSM 5476).</title>
        <authorList>
            <person name="Sudarsanam P."/>
            <person name="Ley R."/>
            <person name="Guruge J."/>
            <person name="Turnbaugh P.J."/>
            <person name="Mahowald M."/>
            <person name="Liep D."/>
            <person name="Gordon J."/>
        </authorList>
    </citation>
    <scope>NUCLEOTIDE SEQUENCE [LARGE SCALE GENOMIC DNA]</scope>
    <source>
        <strain evidence="11 12">DSM 5476</strain>
    </source>
</reference>
<dbReference type="Pfam" id="PF22920">
    <property type="entry name" value="UvrC_RNaseH"/>
    <property type="match status" value="1"/>
</dbReference>
<dbReference type="InterPro" id="IPR036876">
    <property type="entry name" value="UVR_dom_sf"/>
</dbReference>
<dbReference type="InterPro" id="IPR047296">
    <property type="entry name" value="GIY-YIG_UvrC_Cho"/>
</dbReference>
<evidence type="ECO:0000259" key="8">
    <source>
        <dbReference type="PROSITE" id="PS50151"/>
    </source>
</evidence>
<dbReference type="AlphaFoldDB" id="C0EEY9"/>
<dbReference type="PROSITE" id="PS50165">
    <property type="entry name" value="UVRC"/>
    <property type="match status" value="1"/>
</dbReference>
<evidence type="ECO:0000256" key="1">
    <source>
        <dbReference type="ARBA" id="ARBA00022490"/>
    </source>
</evidence>
<keyword evidence="6 7" id="KW-0742">SOS response</keyword>
<dbReference type="InterPro" id="IPR010994">
    <property type="entry name" value="RuvA_2-like"/>
</dbReference>
<dbReference type="Proteomes" id="UP000003340">
    <property type="component" value="Unassembled WGS sequence"/>
</dbReference>
<dbReference type="InterPro" id="IPR035901">
    <property type="entry name" value="GIY-YIG_endonuc_sf"/>
</dbReference>
<evidence type="ECO:0000256" key="2">
    <source>
        <dbReference type="ARBA" id="ARBA00022763"/>
    </source>
</evidence>
<dbReference type="Gene3D" id="3.30.420.340">
    <property type="entry name" value="UvrC, RNAse H endonuclease domain"/>
    <property type="match status" value="1"/>
</dbReference>
<evidence type="ECO:0000259" key="10">
    <source>
        <dbReference type="PROSITE" id="PS50165"/>
    </source>
</evidence>
<dbReference type="InterPro" id="IPR001162">
    <property type="entry name" value="UvrC_RNase_H_dom"/>
</dbReference>
<dbReference type="GO" id="GO:0005737">
    <property type="term" value="C:cytoplasm"/>
    <property type="evidence" value="ECO:0007669"/>
    <property type="project" value="UniProtKB-SubCell"/>
</dbReference>
<dbReference type="SMART" id="SM00465">
    <property type="entry name" value="GIYc"/>
    <property type="match status" value="1"/>
</dbReference>
<dbReference type="Gene3D" id="1.10.150.20">
    <property type="entry name" value="5' to 3' exonuclease, C-terminal subdomain"/>
    <property type="match status" value="1"/>
</dbReference>
<dbReference type="CDD" id="cd10434">
    <property type="entry name" value="GIY-YIG_UvrC_Cho"/>
    <property type="match status" value="1"/>
</dbReference>
<keyword evidence="11" id="KW-0378">Hydrolase</keyword>
<keyword evidence="4 7" id="KW-0267">Excision nuclease</keyword>
<dbReference type="Pfam" id="PF14520">
    <property type="entry name" value="HHH_5"/>
    <property type="match status" value="1"/>
</dbReference>
<dbReference type="FunFam" id="3.40.1440.10:FF:000001">
    <property type="entry name" value="UvrABC system protein C"/>
    <property type="match status" value="1"/>
</dbReference>
<evidence type="ECO:0000256" key="4">
    <source>
        <dbReference type="ARBA" id="ARBA00022881"/>
    </source>
</evidence>
<dbReference type="PROSITE" id="PS50151">
    <property type="entry name" value="UVR"/>
    <property type="match status" value="1"/>
</dbReference>
<dbReference type="EMBL" id="ACEC01000081">
    <property type="protein sequence ID" value="EEG29961.1"/>
    <property type="molecule type" value="Genomic_DNA"/>
</dbReference>
<keyword evidence="2 7" id="KW-0227">DNA damage</keyword>
<evidence type="ECO:0000313" key="12">
    <source>
        <dbReference type="Proteomes" id="UP000003340"/>
    </source>
</evidence>
<keyword evidence="3 7" id="KW-0228">DNA excision</keyword>
<dbReference type="SUPFAM" id="SSF82771">
    <property type="entry name" value="GIY-YIG endonuclease"/>
    <property type="match status" value="1"/>
</dbReference>
<dbReference type="Pfam" id="PF02151">
    <property type="entry name" value="UVR"/>
    <property type="match status" value="1"/>
</dbReference>
<dbReference type="SUPFAM" id="SSF46600">
    <property type="entry name" value="C-terminal UvrC-binding domain of UvrB"/>
    <property type="match status" value="1"/>
</dbReference>
<dbReference type="Gene3D" id="4.10.860.10">
    <property type="entry name" value="UVR domain"/>
    <property type="match status" value="1"/>
</dbReference>
<evidence type="ECO:0000256" key="5">
    <source>
        <dbReference type="ARBA" id="ARBA00023204"/>
    </source>
</evidence>
<evidence type="ECO:0000259" key="9">
    <source>
        <dbReference type="PROSITE" id="PS50164"/>
    </source>
</evidence>
<comment type="subcellular location">
    <subcellularLocation>
        <location evidence="7">Cytoplasm</location>
    </subcellularLocation>
</comment>
<dbReference type="PANTHER" id="PTHR30562">
    <property type="entry name" value="UVRC/OXIDOREDUCTASE"/>
    <property type="match status" value="1"/>
</dbReference>
<feature type="domain" description="UvrC family homology region profile" evidence="10">
    <location>
        <begin position="257"/>
        <end position="485"/>
    </location>
</feature>
<dbReference type="GO" id="GO:0009381">
    <property type="term" value="F:excinuclease ABC activity"/>
    <property type="evidence" value="ECO:0007669"/>
    <property type="project" value="UniProtKB-UniRule"/>
</dbReference>
<dbReference type="InterPro" id="IPR000305">
    <property type="entry name" value="GIY-YIG_endonuc"/>
</dbReference>
<keyword evidence="1 7" id="KW-0963">Cytoplasm</keyword>
<comment type="subunit">
    <text evidence="7">Interacts with UvrB in an incision complex.</text>
</comment>
<dbReference type="eggNOG" id="COG0322">
    <property type="taxonomic scope" value="Bacteria"/>
</dbReference>
<dbReference type="GO" id="GO:0009380">
    <property type="term" value="C:excinuclease repair complex"/>
    <property type="evidence" value="ECO:0007669"/>
    <property type="project" value="InterPro"/>
</dbReference>
<dbReference type="SUPFAM" id="SSF47781">
    <property type="entry name" value="RuvA domain 2-like"/>
    <property type="match status" value="1"/>
</dbReference>
<dbReference type="InterPro" id="IPR050066">
    <property type="entry name" value="UvrABC_protein_C"/>
</dbReference>
<comment type="caution">
    <text evidence="11">The sequence shown here is derived from an EMBL/GenBank/DDBJ whole genome shotgun (WGS) entry which is preliminary data.</text>
</comment>
<dbReference type="InterPro" id="IPR004791">
    <property type="entry name" value="UvrC"/>
</dbReference>
<dbReference type="STRING" id="537013.CLOSTMETH_02428"/>